<evidence type="ECO:0000313" key="2">
    <source>
        <dbReference type="Proteomes" id="UP000297989"/>
    </source>
</evidence>
<dbReference type="EMBL" id="PYKK01000570">
    <property type="protein sequence ID" value="TGD45783.1"/>
    <property type="molecule type" value="Genomic_DNA"/>
</dbReference>
<accession>A0A659SDI9</accession>
<organism evidence="1 2">
    <name type="scientific">Salmonella enterica subsp. enterica serovar Poona</name>
    <dbReference type="NCBI Taxonomy" id="436295"/>
    <lineage>
        <taxon>Bacteria</taxon>
        <taxon>Pseudomonadati</taxon>
        <taxon>Pseudomonadota</taxon>
        <taxon>Gammaproteobacteria</taxon>
        <taxon>Enterobacterales</taxon>
        <taxon>Enterobacteriaceae</taxon>
        <taxon>Salmonella</taxon>
    </lineage>
</organism>
<name>A0A659SDI9_SALET</name>
<feature type="non-terminal residue" evidence="1">
    <location>
        <position position="82"/>
    </location>
</feature>
<reference evidence="1 2" key="1">
    <citation type="submission" date="2018-03" db="EMBL/GenBank/DDBJ databases">
        <title>Non-Typhoidal Salmonella genome sequencing and assembly.</title>
        <authorList>
            <person name="Matchawe C."/>
        </authorList>
    </citation>
    <scope>NUCLEOTIDE SEQUENCE [LARGE SCALE GENOMIC DNA]</scope>
    <source>
        <strain evidence="1 2">8EV</strain>
    </source>
</reference>
<dbReference type="AlphaFoldDB" id="A0A659SDI9"/>
<dbReference type="Gene3D" id="3.40.228.10">
    <property type="entry name" value="Dimethylsulfoxide Reductase, domain 2"/>
    <property type="match status" value="1"/>
</dbReference>
<dbReference type="Proteomes" id="UP000297989">
    <property type="component" value="Unassembled WGS sequence"/>
</dbReference>
<proteinExistence type="predicted"/>
<feature type="non-terminal residue" evidence="1">
    <location>
        <position position="1"/>
    </location>
</feature>
<evidence type="ECO:0000313" key="1">
    <source>
        <dbReference type="EMBL" id="TGD45783.1"/>
    </source>
</evidence>
<dbReference type="SUPFAM" id="SSF53706">
    <property type="entry name" value="Formate dehydrogenase/DMSO reductase, domains 1-3"/>
    <property type="match status" value="1"/>
</dbReference>
<gene>
    <name evidence="1" type="ORF">C9F10_07960</name>
</gene>
<comment type="caution">
    <text evidence="1">The sequence shown here is derived from an EMBL/GenBank/DDBJ whole genome shotgun (WGS) entry which is preliminary data.</text>
</comment>
<sequence>RRGAPGLAAPRGRWQRVMPGSDSALARGMIRWIMDNQRHNADYLAIPGVQAMQQAGEQSWTNATHLVIADELPPRAGQALPL</sequence>
<protein>
    <submittedName>
        <fullName evidence="1">Uncharacterized protein</fullName>
    </submittedName>
</protein>